<dbReference type="Gene3D" id="2.60.40.10">
    <property type="entry name" value="Immunoglobulins"/>
    <property type="match status" value="1"/>
</dbReference>
<dbReference type="Proteomes" id="UP000322214">
    <property type="component" value="Chromosome"/>
</dbReference>
<dbReference type="Pfam" id="PF07495">
    <property type="entry name" value="Y_Y_Y"/>
    <property type="match status" value="1"/>
</dbReference>
<feature type="domain" description="Histidine kinase" evidence="5">
    <location>
        <begin position="847"/>
        <end position="1062"/>
    </location>
</feature>
<reference evidence="6 7" key="1">
    <citation type="submission" date="2019-08" db="EMBL/GenBank/DDBJ databases">
        <title>Deep-cultivation of Planctomycetes and their phenomic and genomic characterization uncovers novel biology.</title>
        <authorList>
            <person name="Wiegand S."/>
            <person name="Jogler M."/>
            <person name="Boedeker C."/>
            <person name="Pinto D."/>
            <person name="Vollmers J."/>
            <person name="Rivas-Marin E."/>
            <person name="Kohn T."/>
            <person name="Peeters S.H."/>
            <person name="Heuer A."/>
            <person name="Rast P."/>
            <person name="Oberbeckmann S."/>
            <person name="Bunk B."/>
            <person name="Jeske O."/>
            <person name="Meyerdierks A."/>
            <person name="Storesund J.E."/>
            <person name="Kallscheuer N."/>
            <person name="Luecker S."/>
            <person name="Lage O.M."/>
            <person name="Pohl T."/>
            <person name="Merkel B.J."/>
            <person name="Hornburger P."/>
            <person name="Mueller R.-W."/>
            <person name="Bruemmer F."/>
            <person name="Labrenz M."/>
            <person name="Spormann A.M."/>
            <person name="Op den Camp H."/>
            <person name="Overmann J."/>
            <person name="Amann R."/>
            <person name="Jetten M.S.M."/>
            <person name="Mascher T."/>
            <person name="Medema M.H."/>
            <person name="Devos D.P."/>
            <person name="Kaster A.-K."/>
            <person name="Ovreas L."/>
            <person name="Rohde M."/>
            <person name="Galperin M.Y."/>
            <person name="Jogler C."/>
        </authorList>
    </citation>
    <scope>NUCLEOTIDE SEQUENCE [LARGE SCALE GENOMIC DNA]</scope>
    <source>
        <strain evidence="6 7">FC18</strain>
    </source>
</reference>
<name>A0A5B9P9K4_9BACT</name>
<evidence type="ECO:0000256" key="1">
    <source>
        <dbReference type="ARBA" id="ARBA00000085"/>
    </source>
</evidence>
<proteinExistence type="predicted"/>
<dbReference type="InterPro" id="IPR003594">
    <property type="entry name" value="HATPase_dom"/>
</dbReference>
<keyword evidence="3" id="KW-0597">Phosphoprotein</keyword>
<keyword evidence="6" id="KW-0808">Transferase</keyword>
<keyword evidence="7" id="KW-1185">Reference proteome</keyword>
<evidence type="ECO:0000313" key="7">
    <source>
        <dbReference type="Proteomes" id="UP000322214"/>
    </source>
</evidence>
<evidence type="ECO:0000313" key="6">
    <source>
        <dbReference type="EMBL" id="QEG21590.1"/>
    </source>
</evidence>
<accession>A0A5B9P9K4</accession>
<dbReference type="CDD" id="cd00082">
    <property type="entry name" value="HisKA"/>
    <property type="match status" value="1"/>
</dbReference>
<dbReference type="InterPro" id="IPR036890">
    <property type="entry name" value="HATPase_C_sf"/>
</dbReference>
<comment type="catalytic activity">
    <reaction evidence="1">
        <text>ATP + protein L-histidine = ADP + protein N-phospho-L-histidine.</text>
        <dbReference type="EC" id="2.7.13.3"/>
    </reaction>
</comment>
<evidence type="ECO:0000259" key="5">
    <source>
        <dbReference type="PROSITE" id="PS50109"/>
    </source>
</evidence>
<dbReference type="PRINTS" id="PR00344">
    <property type="entry name" value="BCTRLSENSOR"/>
</dbReference>
<dbReference type="InterPro" id="IPR004358">
    <property type="entry name" value="Sig_transdc_His_kin-like_C"/>
</dbReference>
<evidence type="ECO:0000256" key="2">
    <source>
        <dbReference type="ARBA" id="ARBA00012438"/>
    </source>
</evidence>
<dbReference type="SMART" id="SM00387">
    <property type="entry name" value="HATPase_c"/>
    <property type="match status" value="1"/>
</dbReference>
<keyword evidence="4" id="KW-1133">Transmembrane helix</keyword>
<dbReference type="GO" id="GO:0000155">
    <property type="term" value="F:phosphorelay sensor kinase activity"/>
    <property type="evidence" value="ECO:0007669"/>
    <property type="project" value="InterPro"/>
</dbReference>
<dbReference type="InterPro" id="IPR005467">
    <property type="entry name" value="His_kinase_dom"/>
</dbReference>
<gene>
    <name evidence="6" type="primary">todS</name>
    <name evidence="6" type="ORF">MFFC18_14480</name>
</gene>
<dbReference type="Gene3D" id="3.30.565.10">
    <property type="entry name" value="Histidine kinase-like ATPase, C-terminal domain"/>
    <property type="match status" value="1"/>
</dbReference>
<dbReference type="Gene3D" id="1.10.287.130">
    <property type="match status" value="1"/>
</dbReference>
<dbReference type="STRING" id="980251.GCA_001642875_00421"/>
<dbReference type="EMBL" id="CP042912">
    <property type="protein sequence ID" value="QEG21590.1"/>
    <property type="molecule type" value="Genomic_DNA"/>
</dbReference>
<feature type="transmembrane region" description="Helical" evidence="4">
    <location>
        <begin position="784"/>
        <end position="805"/>
    </location>
</feature>
<dbReference type="InterPro" id="IPR003661">
    <property type="entry name" value="HisK_dim/P_dom"/>
</dbReference>
<keyword evidence="4" id="KW-0812">Transmembrane</keyword>
<dbReference type="SUPFAM" id="SSF63829">
    <property type="entry name" value="Calcium-dependent phosphotriesterase"/>
    <property type="match status" value="3"/>
</dbReference>
<dbReference type="InterPro" id="IPR011123">
    <property type="entry name" value="Y_Y_Y"/>
</dbReference>
<dbReference type="PANTHER" id="PTHR43547">
    <property type="entry name" value="TWO-COMPONENT HISTIDINE KINASE"/>
    <property type="match status" value="1"/>
</dbReference>
<organism evidence="6 7">
    <name type="scientific">Mariniblastus fucicola</name>
    <dbReference type="NCBI Taxonomy" id="980251"/>
    <lineage>
        <taxon>Bacteria</taxon>
        <taxon>Pseudomonadati</taxon>
        <taxon>Planctomycetota</taxon>
        <taxon>Planctomycetia</taxon>
        <taxon>Pirellulales</taxon>
        <taxon>Pirellulaceae</taxon>
        <taxon>Mariniblastus</taxon>
    </lineage>
</organism>
<dbReference type="SUPFAM" id="SSF47384">
    <property type="entry name" value="Homodimeric domain of signal transducing histidine kinase"/>
    <property type="match status" value="1"/>
</dbReference>
<dbReference type="Pfam" id="PF02518">
    <property type="entry name" value="HATPase_c"/>
    <property type="match status" value="1"/>
</dbReference>
<dbReference type="Gene3D" id="2.130.10.10">
    <property type="entry name" value="YVTN repeat-like/Quinoprotein amine dehydrogenase"/>
    <property type="match status" value="2"/>
</dbReference>
<dbReference type="InterPro" id="IPR015943">
    <property type="entry name" value="WD40/YVTN_repeat-like_dom_sf"/>
</dbReference>
<evidence type="ECO:0000256" key="3">
    <source>
        <dbReference type="ARBA" id="ARBA00022553"/>
    </source>
</evidence>
<dbReference type="EC" id="2.7.13.3" evidence="2"/>
<dbReference type="Pfam" id="PF07494">
    <property type="entry name" value="Reg_prop"/>
    <property type="match status" value="1"/>
</dbReference>
<dbReference type="AlphaFoldDB" id="A0A5B9P9K4"/>
<keyword evidence="6" id="KW-0418">Kinase</keyword>
<keyword evidence="4" id="KW-0472">Membrane</keyword>
<protein>
    <recommendedName>
        <fullName evidence="2">histidine kinase</fullName>
        <ecNumber evidence="2">2.7.13.3</ecNumber>
    </recommendedName>
</protein>
<dbReference type="PANTHER" id="PTHR43547:SF2">
    <property type="entry name" value="HYBRID SIGNAL TRANSDUCTION HISTIDINE KINASE C"/>
    <property type="match status" value="1"/>
</dbReference>
<evidence type="ECO:0000256" key="4">
    <source>
        <dbReference type="SAM" id="Phobius"/>
    </source>
</evidence>
<dbReference type="InterPro" id="IPR011110">
    <property type="entry name" value="Reg_prop"/>
</dbReference>
<dbReference type="InterPro" id="IPR036097">
    <property type="entry name" value="HisK_dim/P_sf"/>
</dbReference>
<dbReference type="SUPFAM" id="SSF55874">
    <property type="entry name" value="ATPase domain of HSP90 chaperone/DNA topoisomerase II/histidine kinase"/>
    <property type="match status" value="1"/>
</dbReference>
<dbReference type="KEGG" id="mff:MFFC18_14480"/>
<dbReference type="InterPro" id="IPR013783">
    <property type="entry name" value="Ig-like_fold"/>
</dbReference>
<sequence>MFVSPLRSIPFQVSIGECHWEHLVAQRSNFGARLVFFSTVAFCIISNWSVSRLSAKVQSEQQSPWVVQSWNSATGLAQESVPAITATNDGYLWLGTRSSLNRFDGVKFTDYGLNDGLPALGLSVLENDNAGGVWIGTGGSGLLHWPPGEVAQMTTKEGLLGNDVYSLASDSPDSVWIGTSKGLQHWTPLGLEEIQLSPEQSTDDEPGYNTIRALAIGPESEVWCSAHNQGLFRIVGNHSEKVSLPEKYSNAEATALLVDRQGVLWAPIGNGIVLRRENETWSELEKEDGVPFNIVTRIAESADGTIWLGSHSTGLYAWRNGRFDSVAGVGSSIRSMCVDANDVLWVGTESQGLFRVAKSRVEFFEVGTGTKVGVLKGLAEESDGTIWAATVGGSLHRGPLSDLQPVDDIPDVSMYPSVRAGLRDDRGFIWFACPQFVVRRDSPGSESRIFRTPDANLTSIVIRSDGTLFVGGRDGKLRRFVSSSFVTAASMDFGSPINCLAGQPDGHLWIGTAGNGIFRWREDGSKHFTTDQGLPVKMVNSILADAAGTTWIGTHGGGLAWLDTEGTIHGFDERDGLPSTVVSSIVENGKDELWLGTAHGIVRLLKSELHRWAQDKSQTPTVFTLNRDDGMPSADCTSGYSPAGLRTQDGLLLFSTPRHIVAVNPTDFSFQSDQPHIRIESMRVGDQTHEAPFPKDIEPGSTPIQFDFTALKTERPKGTRFSYRLRGASDQWREIGNRREVQFDGLAPGDYQFEVRSSNNLGSWGLPSETVNFHVSHFYWQTRWFQLLMLSLAFVVVAAVSATLARNRSMLRREKMESSKAHENAAVYQSQTVHLSRVATLEKLSTSFAHELSQPLSAILTNAESARRLTQRDPVDRAELLETLNDIVIDDQRASEIVQHMRTLLKKHPRTRERLDYQAVIAMAVKAVTAELKSQSIDLVFRPSPPTILGMGDSVQLEQVLINLILNAAHAIGEAKSESRLVTVISEQLGSELLITVADSGPGISPDRAEEVFKPFYSTREDGLGIGLSLCRAIVQAHDGRIWTQPNQPCGAKFMISIPPSIPLDGESQ</sequence>
<dbReference type="PROSITE" id="PS50109">
    <property type="entry name" value="HIS_KIN"/>
    <property type="match status" value="1"/>
</dbReference>